<protein>
    <submittedName>
        <fullName evidence="2">Uncharacterized protein</fullName>
    </submittedName>
</protein>
<dbReference type="OrthoDB" id="8611997at2"/>
<keyword evidence="1" id="KW-0732">Signal</keyword>
<dbReference type="EMBL" id="RQYC01000001">
    <property type="protein sequence ID" value="RRD91544.1"/>
    <property type="molecule type" value="Genomic_DNA"/>
</dbReference>
<dbReference type="AlphaFoldDB" id="A0A3P2A839"/>
<evidence type="ECO:0000313" key="3">
    <source>
        <dbReference type="Proteomes" id="UP000269923"/>
    </source>
</evidence>
<organism evidence="2 3">
    <name type="scientific">Conchiformibius steedae</name>
    <dbReference type="NCBI Taxonomy" id="153493"/>
    <lineage>
        <taxon>Bacteria</taxon>
        <taxon>Pseudomonadati</taxon>
        <taxon>Pseudomonadota</taxon>
        <taxon>Betaproteobacteria</taxon>
        <taxon>Neisseriales</taxon>
        <taxon>Neisseriaceae</taxon>
        <taxon>Conchiformibius</taxon>
    </lineage>
</organism>
<comment type="caution">
    <text evidence="2">The sequence shown here is derived from an EMBL/GenBank/DDBJ whole genome shotgun (WGS) entry which is preliminary data.</text>
</comment>
<sequence length="172" mass="19752">MKNNIFLSLAVAMFLPVVAQAAKPTPKQLVGKWSCVTEYPEIDVVTRDISDYGANGSVRSQGRFEFKFANHEFLYSMKSQGKWQLNDNRLTLTLQDGKPQRIHGKQTQKLIQQNELIRDYEAATFGILNKRKPSEQYFFRIDEITPKQMVQTQLESAETDAKEMAKSICTRL</sequence>
<name>A0A3P2A839_9NEIS</name>
<gene>
    <name evidence="2" type="ORF">EII21_00495</name>
</gene>
<accession>A0A3P2A839</accession>
<reference evidence="2 3" key="1">
    <citation type="submission" date="2018-11" db="EMBL/GenBank/DDBJ databases">
        <title>Genomes From Bacteria Associated with the Canine Oral Cavity: a Test Case for Automated Genome-Based Taxonomic Assignment.</title>
        <authorList>
            <person name="Coil D.A."/>
            <person name="Jospin G."/>
            <person name="Darling A.E."/>
            <person name="Wallis C."/>
            <person name="Davis I.J."/>
            <person name="Harris S."/>
            <person name="Eisen J.A."/>
            <person name="Holcombe L.J."/>
            <person name="O'Flynn C."/>
        </authorList>
    </citation>
    <scope>NUCLEOTIDE SEQUENCE [LARGE SCALE GENOMIC DNA]</scope>
    <source>
        <strain evidence="2 3">COT-280</strain>
    </source>
</reference>
<dbReference type="RefSeq" id="WP_124793745.1">
    <property type="nucleotide sequence ID" value="NZ_RQYC01000001.1"/>
</dbReference>
<feature type="signal peptide" evidence="1">
    <location>
        <begin position="1"/>
        <end position="21"/>
    </location>
</feature>
<evidence type="ECO:0000313" key="2">
    <source>
        <dbReference type="EMBL" id="RRD91544.1"/>
    </source>
</evidence>
<evidence type="ECO:0000256" key="1">
    <source>
        <dbReference type="SAM" id="SignalP"/>
    </source>
</evidence>
<proteinExistence type="predicted"/>
<feature type="chain" id="PRO_5018060094" evidence="1">
    <location>
        <begin position="22"/>
        <end position="172"/>
    </location>
</feature>
<dbReference type="Proteomes" id="UP000269923">
    <property type="component" value="Unassembled WGS sequence"/>
</dbReference>
<keyword evidence="3" id="KW-1185">Reference proteome</keyword>